<evidence type="ECO:0000259" key="4">
    <source>
        <dbReference type="SMART" id="SM00560"/>
    </source>
</evidence>
<keyword evidence="1" id="KW-0732">Signal</keyword>
<evidence type="ECO:0000256" key="2">
    <source>
        <dbReference type="ARBA" id="ARBA00023157"/>
    </source>
</evidence>
<dbReference type="Proteomes" id="UP000619260">
    <property type="component" value="Unassembled WGS sequence"/>
</dbReference>
<dbReference type="RefSeq" id="WP_203905065.1">
    <property type="nucleotide sequence ID" value="NZ_BOPF01000052.1"/>
</dbReference>
<keyword evidence="2" id="KW-1015">Disulfide bond</keyword>
<reference evidence="5" key="1">
    <citation type="submission" date="2021-01" db="EMBL/GenBank/DDBJ databases">
        <title>Whole genome shotgun sequence of Virgisporangium aliadipatigenens NBRC 105644.</title>
        <authorList>
            <person name="Komaki H."/>
            <person name="Tamura T."/>
        </authorList>
    </citation>
    <scope>NUCLEOTIDE SEQUENCE</scope>
    <source>
        <strain evidence="5">NBRC 105644</strain>
    </source>
</reference>
<dbReference type="InterPro" id="IPR006558">
    <property type="entry name" value="LamG-like"/>
</dbReference>
<feature type="domain" description="LamG-like jellyroll fold" evidence="4">
    <location>
        <begin position="701"/>
        <end position="836"/>
    </location>
</feature>
<dbReference type="Pfam" id="PF18276">
    <property type="entry name" value="TcA_TcB_BD"/>
    <property type="match status" value="1"/>
</dbReference>
<dbReference type="InterPro" id="IPR013320">
    <property type="entry name" value="ConA-like_dom_sf"/>
</dbReference>
<comment type="caution">
    <text evidence="5">The sequence shown here is derived from an EMBL/GenBank/DDBJ whole genome shotgun (WGS) entry which is preliminary data.</text>
</comment>
<evidence type="ECO:0000313" key="6">
    <source>
        <dbReference type="Proteomes" id="UP000619260"/>
    </source>
</evidence>
<proteinExistence type="predicted"/>
<accession>A0A8J4DUU9</accession>
<dbReference type="SUPFAM" id="SSF49899">
    <property type="entry name" value="Concanavalin A-like lectins/glucanases"/>
    <property type="match status" value="2"/>
</dbReference>
<dbReference type="EMBL" id="BOPF01000052">
    <property type="protein sequence ID" value="GIJ51670.1"/>
    <property type="molecule type" value="Genomic_DNA"/>
</dbReference>
<sequence length="2217" mass="238961">MDEGIQAIGGDGITARFVRDATGTPATVSLYVDCDGGEDSNDKFRTQWDVASVAVTLSGTTVTATPPAVQTAYGGGRYTAALPVGTTVGGIAGRVVLHGFVTTEDTQSEDPPPPETRPWTKDQAFQVVVESDTVGPAITAEAEPVTSTEARQTVRFTATDSNGVRSASWELPGRVAVPVPVQADGRFEADVDWRASTGAGRGVVCPAEFVIRVRARDHAAPVGNEGVLDVALRDRVAPTVVIRSISDGDEFPNDGDGASVPLAGTAEDYWSGVTEIQYALDRNPWMSLPWDGMAVPVREFFASVRIKDFGRHRLEVRARDAAGVWLAPPAAVEFEVATPVETSTAYDPLSATAYLADLLGFAGRSVKVPRNQRAELSAAAERRLVAVEIGRLFHRSPTTLVSTPGAGVVEISPVRAVVETFRTVLDPVRRDLVAHWRFTEGGGPQAADGTGNGFTARAVPGAAPTWVPGPTGSTALRLDGERDELAVSEAGALTMSSAVSIAAWLRPENAAGAAPAVILAKEFEYGIGRTPDGFLAVILANTSPGWQWLTTGVRLDPDRWTHACVVYDRGTLLAYAHGRLVFRHAGGGELGSTSPKVQDVRIGGGQASSIRYRGALGDLRVYRGALEPAAVRMLAEPGVGPLAFWPMTHATGEESPDEVTGRPLLRGTAEWAAEPDGRALSLAPGRQARIEDVAGLVIGTGDFTVNAWIRLGQPADATTPRRTVLRRSDGAGPPTPELTLVQGRDALRFTVATTTGELVGPEPVPLVPGRWTHVAAMRSGSLLIIYVDGRRVGEREATGRVRFNSGPITIGDGDAGPAFTGLLTGLEIHDRALAAAEVASRAARVDRASAAYLRTVYRILLDLNGVSFDELRLIRSVADRPVRERLAGRLGLRLRAGRPDELDDLLCQGPVTEGWLETTFGLPDTAREPGTQAPPIRLVQWRRATLRALWQEQDAAPARLREPLLDPALVTAGELPGQDDLRRVLSERSAELRAYADDAHAERRAQPDRAVAFAALVDGAGIGTARLAELAARRAAGEPIADDLAGLDLQYGEFARLLVIRDLAAAALTDDEDWSDLVDVLVAVRRRRRLAGWKAAELTMIGGRPLILAPETFALRERPPDDFADRSLRSRRSDMEDRLATRVGQDQAIAAANTATCRDAEAAPLSVLRDALLPAVAATLGLPGTANAVSEALLADIGATAGAPVVSRAMSGVELVGGLLFALRTRQLNDLHPAARWSIPEPAAFDADWLWMSSFEAWRAAMLAFFYPESMLYPAFRPGGNRPASRSAAFEAAMAQLRRRDGTPATRVEWAIQKFTMMRAKGADPIPNDYAPSPASAGQHRELNNALDPQQAIPAVVQEVLYFVPLLVAVQYWRWGLYPYALDWFRLVYDDTAAVGERVVYAGLRRERNDAPALSRPDDWLRSLDPHTLATFRAGGNPYTRFTLMALAQCLLDLADSEFTKSTTDAVARARSLYLSADGLLADPDLQQPPAAPNRLLAENPLLVLLRLRSTNQLLKLRQGRNIAGMMRPSDEEQAAGTQPVFDANGTPVPPARPKLPPTGYRYAVLIDRVRRLVALAAQVENAYLGALERQDMETYRAVDAGRHIALAEQGVQLQRLRLTEAGDAQELARRRQRRSQIQQETYQDWIDGGPSSYENTVLAAYIGGGLSRIAAIGLGAAAAIAAQSVSIATASAGSMGAAGAAAAVPMGVYTGTTIAGAFANAVAAEADTVAQVAALQAGWERREDEWRLEKNLADQDFLIGDQERRLSDNAYAIAEQELATAALQNEHQKAIAEYLATKFLNAELYEWMSGVLGDVYATLLQQATTMALLAQQQLGFERQAQPPVFIKDDYWVAPIEDGSSGAAPDRRGLTGSARLLQDVERLDEYAFLNNRRKLNLSHTLSLASLVPFEFQRFRTTGELPFNTPMRLFDRVFPGHYLRLIRQVRVSLVALVPPQQGIRATLTASGVSRVVVKGESFATVTVRRDPEQVALTGLIAASGVFELDTQAEMLLPFESMGIDTAWVFQLPRPANPIDYDMVADVLVTIDYTALSDPDLRRQVIEEIGDVASADRAYSLRSDFPDGWFALHDTAPGARPVVEFTTLRSDFPRCLDDLRLAHVVLYLVPGTEEPNEADVFDLRLTPERGAAAGGPARTTPDGVISTRRANGTAWLGLQGTAPVGDWRIEFEPALAGRLADGSVTDILLVLSFAGRTPPWPAW</sequence>
<dbReference type="Pfam" id="PF13385">
    <property type="entry name" value="Laminin_G_3"/>
    <property type="match status" value="2"/>
</dbReference>
<dbReference type="InterPro" id="IPR040840">
    <property type="entry name" value="TcA_TcB_BD"/>
</dbReference>
<protein>
    <recommendedName>
        <fullName evidence="4">LamG-like jellyroll fold domain-containing protein</fullName>
    </recommendedName>
</protein>
<evidence type="ECO:0000256" key="1">
    <source>
        <dbReference type="ARBA" id="ARBA00022729"/>
    </source>
</evidence>
<dbReference type="SMART" id="SM00560">
    <property type="entry name" value="LamGL"/>
    <property type="match status" value="2"/>
</dbReference>
<evidence type="ECO:0000313" key="5">
    <source>
        <dbReference type="EMBL" id="GIJ51670.1"/>
    </source>
</evidence>
<evidence type="ECO:0000256" key="3">
    <source>
        <dbReference type="SAM" id="MobiDB-lite"/>
    </source>
</evidence>
<feature type="region of interest" description="Disordered" evidence="3">
    <location>
        <begin position="1530"/>
        <end position="1555"/>
    </location>
</feature>
<organism evidence="5 6">
    <name type="scientific">Virgisporangium aliadipatigenens</name>
    <dbReference type="NCBI Taxonomy" id="741659"/>
    <lineage>
        <taxon>Bacteria</taxon>
        <taxon>Bacillati</taxon>
        <taxon>Actinomycetota</taxon>
        <taxon>Actinomycetes</taxon>
        <taxon>Micromonosporales</taxon>
        <taxon>Micromonosporaceae</taxon>
        <taxon>Virgisporangium</taxon>
    </lineage>
</organism>
<feature type="domain" description="LamG-like jellyroll fold" evidence="4">
    <location>
        <begin position="497"/>
        <end position="629"/>
    </location>
</feature>
<gene>
    <name evidence="5" type="ORF">Val02_85560</name>
</gene>
<dbReference type="Gene3D" id="2.60.120.200">
    <property type="match status" value="2"/>
</dbReference>
<keyword evidence="6" id="KW-1185">Reference proteome</keyword>
<name>A0A8J4DUU9_9ACTN</name>